<evidence type="ECO:0000256" key="1">
    <source>
        <dbReference type="SAM" id="SignalP"/>
    </source>
</evidence>
<dbReference type="EMBL" id="JAASRM010000001">
    <property type="protein sequence ID" value="NIK89138.1"/>
    <property type="molecule type" value="Genomic_DNA"/>
</dbReference>
<dbReference type="Pfam" id="PF12708">
    <property type="entry name" value="Pect-lyase_RHGA_epim"/>
    <property type="match status" value="1"/>
</dbReference>
<evidence type="ECO:0000313" key="4">
    <source>
        <dbReference type="EMBL" id="NIK89138.1"/>
    </source>
</evidence>
<evidence type="ECO:0000259" key="2">
    <source>
        <dbReference type="Pfam" id="PF12708"/>
    </source>
</evidence>
<dbReference type="RefSeq" id="WP_167083253.1">
    <property type="nucleotide sequence ID" value="NZ_BAAADC010000001.1"/>
</dbReference>
<feature type="chain" id="PRO_5033022103" evidence="1">
    <location>
        <begin position="22"/>
        <end position="515"/>
    </location>
</feature>
<dbReference type="AlphaFoldDB" id="A0A846MZU1"/>
<name>A0A846MZU1_9PROT</name>
<sequence>MPSRRSVIAMGAYLPLLPAFAQAGAVFDIRSFGAKGDGKRPDTRAIQEAINAAAKQGGGTVLLPAGRYLSYSIELKSRVVLMLGAGATIIAGRPGDMGHYDLPEPNPTDRYQDFGHNHWHNSLIWADGAEDIAILGPGLIDGEGLTREGPGAPWSKGAAGDRPLSMGPAPKELVAGYEAQLAAMNGQGNKAIAFKNVRRATLRDFSLYRGGHIAILITGGDGHTLDNLKIDSNRDGIDLDCVSNVHLSNLTVNTPSDDAIVLKSSYALGAFRPTRNVTITNCFVSGYDIGSMLDGSYRSTQYIAPDKDGVTGRIKLGTESAGGFENIAISNCVFERCRGLALEIVDGGKMEDIVVNNITMREITTAPLFVRIGDRRRAPTGAKMATARGISIANIHASNVDPRFAAIIAGLSESPVTDITLSNISLHFRDAPVAATASPLPEAAESYPEPSMFGPTPSWGLFVRHARGVSLNTIELSTARSESRPPVLYDDAGNVAAVGVRYKTAAAPESTAADH</sequence>
<keyword evidence="1" id="KW-0732">Signal</keyword>
<dbReference type="PANTHER" id="PTHR31339:SF9">
    <property type="entry name" value="PLASMIN AND FIBRONECTIN-BINDING PROTEIN A"/>
    <property type="match status" value="1"/>
</dbReference>
<organism evidence="4 5">
    <name type="scientific">Rhizomicrobium palustre</name>
    <dbReference type="NCBI Taxonomy" id="189966"/>
    <lineage>
        <taxon>Bacteria</taxon>
        <taxon>Pseudomonadati</taxon>
        <taxon>Pseudomonadota</taxon>
        <taxon>Alphaproteobacteria</taxon>
        <taxon>Micropepsales</taxon>
        <taxon>Micropepsaceae</taxon>
        <taxon>Rhizomicrobium</taxon>
    </lineage>
</organism>
<gene>
    <name evidence="4" type="ORF">FHS83_002456</name>
</gene>
<keyword evidence="5" id="KW-1185">Reference proteome</keyword>
<dbReference type="Gene3D" id="2.160.20.10">
    <property type="entry name" value="Single-stranded right-handed beta-helix, Pectin lyase-like"/>
    <property type="match status" value="1"/>
</dbReference>
<dbReference type="SMART" id="SM00710">
    <property type="entry name" value="PbH1"/>
    <property type="match status" value="4"/>
</dbReference>
<feature type="signal peptide" evidence="1">
    <location>
        <begin position="1"/>
        <end position="21"/>
    </location>
</feature>
<accession>A0A846MZU1</accession>
<proteinExistence type="predicted"/>
<feature type="domain" description="Right handed beta helix" evidence="3">
    <location>
        <begin position="214"/>
        <end position="357"/>
    </location>
</feature>
<dbReference type="InterPro" id="IPR024535">
    <property type="entry name" value="RHGA/B-epi-like_pectate_lyase"/>
</dbReference>
<dbReference type="InterPro" id="IPR011050">
    <property type="entry name" value="Pectin_lyase_fold/virulence"/>
</dbReference>
<dbReference type="InterPro" id="IPR012334">
    <property type="entry name" value="Pectin_lyas_fold"/>
</dbReference>
<feature type="domain" description="Rhamnogalacturonase A/B/Epimerase-like pectate lyase" evidence="2">
    <location>
        <begin position="27"/>
        <end position="86"/>
    </location>
</feature>
<dbReference type="SUPFAM" id="SSF51126">
    <property type="entry name" value="Pectin lyase-like"/>
    <property type="match status" value="1"/>
</dbReference>
<dbReference type="InterPro" id="IPR051801">
    <property type="entry name" value="GH28_Enzymes"/>
</dbReference>
<comment type="caution">
    <text evidence="4">The sequence shown here is derived from an EMBL/GenBank/DDBJ whole genome shotgun (WGS) entry which is preliminary data.</text>
</comment>
<dbReference type="InterPro" id="IPR006626">
    <property type="entry name" value="PbH1"/>
</dbReference>
<reference evidence="4 5" key="1">
    <citation type="submission" date="2020-03" db="EMBL/GenBank/DDBJ databases">
        <title>Genomic Encyclopedia of Type Strains, Phase IV (KMG-IV): sequencing the most valuable type-strain genomes for metagenomic binning, comparative biology and taxonomic classification.</title>
        <authorList>
            <person name="Goeker M."/>
        </authorList>
    </citation>
    <scope>NUCLEOTIDE SEQUENCE [LARGE SCALE GENOMIC DNA]</scope>
    <source>
        <strain evidence="4 5">DSM 19867</strain>
    </source>
</reference>
<dbReference type="InterPro" id="IPR039448">
    <property type="entry name" value="Beta_helix"/>
</dbReference>
<evidence type="ECO:0000313" key="5">
    <source>
        <dbReference type="Proteomes" id="UP000570514"/>
    </source>
</evidence>
<dbReference type="PANTHER" id="PTHR31339">
    <property type="entry name" value="PECTIN LYASE-RELATED"/>
    <property type="match status" value="1"/>
</dbReference>
<evidence type="ECO:0000259" key="3">
    <source>
        <dbReference type="Pfam" id="PF13229"/>
    </source>
</evidence>
<dbReference type="Proteomes" id="UP000570514">
    <property type="component" value="Unassembled WGS sequence"/>
</dbReference>
<protein>
    <submittedName>
        <fullName evidence="4">Polygalacturonase</fullName>
    </submittedName>
</protein>
<dbReference type="Pfam" id="PF13229">
    <property type="entry name" value="Beta_helix"/>
    <property type="match status" value="1"/>
</dbReference>